<dbReference type="EMBL" id="FNEZ01000002">
    <property type="protein sequence ID" value="SDJ79410.1"/>
    <property type="molecule type" value="Genomic_DNA"/>
</dbReference>
<keyword evidence="3" id="KW-1185">Reference proteome</keyword>
<dbReference type="RefSeq" id="WP_307725615.1">
    <property type="nucleotide sequence ID" value="NZ_BKAI01000004.1"/>
</dbReference>
<reference evidence="2 3" key="1">
    <citation type="submission" date="2016-10" db="EMBL/GenBank/DDBJ databases">
        <authorList>
            <person name="de Groot N.N."/>
        </authorList>
    </citation>
    <scope>NUCLEOTIDE SEQUENCE [LARGE SCALE GENOMIC DNA]</scope>
    <source>
        <strain evidence="2 3">CGMCC 1.10076</strain>
    </source>
</reference>
<accession>A0A1G8WP40</accession>
<organism evidence="2 3">
    <name type="scientific">Flavobacterium noncentrifugens</name>
    <dbReference type="NCBI Taxonomy" id="1128970"/>
    <lineage>
        <taxon>Bacteria</taxon>
        <taxon>Pseudomonadati</taxon>
        <taxon>Bacteroidota</taxon>
        <taxon>Flavobacteriia</taxon>
        <taxon>Flavobacteriales</taxon>
        <taxon>Flavobacteriaceae</taxon>
        <taxon>Flavobacterium</taxon>
    </lineage>
</organism>
<name>A0A1G8WP40_9FLAO</name>
<gene>
    <name evidence="2" type="ORF">SAMN04487935_1877</name>
</gene>
<evidence type="ECO:0000256" key="1">
    <source>
        <dbReference type="SAM" id="SignalP"/>
    </source>
</evidence>
<protein>
    <recommendedName>
        <fullName evidence="4">Peptidase M1 membrane alanine aminopeptidase domain-containing protein</fullName>
    </recommendedName>
</protein>
<dbReference type="Gene3D" id="1.10.390.10">
    <property type="entry name" value="Neutral Protease Domain 2"/>
    <property type="match status" value="1"/>
</dbReference>
<dbReference type="Proteomes" id="UP000199580">
    <property type="component" value="Unassembled WGS sequence"/>
</dbReference>
<keyword evidence="1" id="KW-0732">Signal</keyword>
<evidence type="ECO:0008006" key="4">
    <source>
        <dbReference type="Google" id="ProtNLM"/>
    </source>
</evidence>
<evidence type="ECO:0000313" key="2">
    <source>
        <dbReference type="EMBL" id="SDJ79410.1"/>
    </source>
</evidence>
<feature type="signal peptide" evidence="1">
    <location>
        <begin position="1"/>
        <end position="22"/>
    </location>
</feature>
<dbReference type="AlphaFoldDB" id="A0A1G8WP40"/>
<feature type="chain" id="PRO_5011557801" description="Peptidase M1 membrane alanine aminopeptidase domain-containing protein" evidence="1">
    <location>
        <begin position="23"/>
        <end position="942"/>
    </location>
</feature>
<proteinExistence type="predicted"/>
<dbReference type="InterPro" id="IPR027268">
    <property type="entry name" value="Peptidase_M4/M1_CTD_sf"/>
</dbReference>
<sequence length="942" mass="110116">MKSFKKIAAFGLVFLCGLVVQAQHDSKLDVTLNADDNTLKVYQELTFFNQSNDTISTVVLNDWNHAYSEKNSLLGKRFSDEFVRSFHLASEKQRGNTNAISISDGQNPLIWNRIENQNDLIEVSLPNKLLPKQKILLKFDYIVKVPSDYFTKYGYDSKGNLNLKNWFLAPARYENHQFIKYSNANLDDIVNGISDYKLTVNLPAGMFVNSDLDLVSKDTNMGASTYVFSGKNRNDFSLFVTHKDEFYSFKNSSVDVMTDLKGNKLDDIQRAIVIDRIVNFVHRNIGDYPYEKITISQTDYDRNPFYGLNQLPAFISPFTNEFMFELKFLKTYTNNFIKNSLHIDGRKDNWIYDAIQMYVMMKYMDEQHPDSKMMGSLAKWKILKSYNIINLQFNEQYSYYYMLMARKNLDQPLGDSKETLIRFNEKIASKYRAGLSLKYLDNYLEKDIVPKTVKEFYASNANKETSRADFENLLKTNSGKNIDWFFNTVIDSRDIVDYKFGDVTKTPESITFQIKNKTGTTVPIPVYGLKDKQIVFKDWFENVKTDSTFTVERKDADKIVLNYKNEVPEYNLRNNWRSLKVFFGNDRPYKFAFMKDLEDPNYNQILYVPTVNYNLYDGLSPGIRLHNKTLLDKPFNFDVNPIYSPKTQSLTGNFSFGINQYNRDSELYNIRYGMSGSYFHYAPDATYLKFNPSVSFLFREKDFRDNTKSGITLRYNIVNKENSHFVIDTTTRNYSVFSARYFHSKTEITNHLNYNTDLQFSGEFGKVSGEIQYRKLFDNNRQVNLRLFAGSFIFNKTTDSDYFNFGVSNPNDYLFEYNFFGRSETTGLFSQQIILAEGAFKSKLIPKNVNQYIVTANASFNIWNWIEVYGDLGLVKNHGSDEKFIYDSGIRLNLVTDYFELYFPVYSNNGWEIAQNRYNEKIRFIVTFSPKTLLNLFTRKWF</sequence>
<evidence type="ECO:0000313" key="3">
    <source>
        <dbReference type="Proteomes" id="UP000199580"/>
    </source>
</evidence>
<dbReference type="STRING" id="1128970.SAMN04487935_1877"/>